<gene>
    <name evidence="2" type="ORF">AVDCRST_MAG19-3531</name>
</gene>
<organism evidence="2">
    <name type="scientific">uncultured Thermomicrobiales bacterium</name>
    <dbReference type="NCBI Taxonomy" id="1645740"/>
    <lineage>
        <taxon>Bacteria</taxon>
        <taxon>Pseudomonadati</taxon>
        <taxon>Thermomicrobiota</taxon>
        <taxon>Thermomicrobia</taxon>
        <taxon>Thermomicrobiales</taxon>
        <taxon>environmental samples</taxon>
    </lineage>
</organism>
<proteinExistence type="predicted"/>
<reference evidence="2" key="1">
    <citation type="submission" date="2020-02" db="EMBL/GenBank/DDBJ databases">
        <authorList>
            <person name="Meier V. D."/>
        </authorList>
    </citation>
    <scope>NUCLEOTIDE SEQUENCE</scope>
    <source>
        <strain evidence="2">AVDCRST_MAG19</strain>
    </source>
</reference>
<feature type="compositionally biased region" description="Low complexity" evidence="1">
    <location>
        <begin position="60"/>
        <end position="74"/>
    </location>
</feature>
<feature type="compositionally biased region" description="Basic and acidic residues" evidence="1">
    <location>
        <begin position="28"/>
        <end position="41"/>
    </location>
</feature>
<protein>
    <submittedName>
        <fullName evidence="2">Uncharacterized protein</fullName>
    </submittedName>
</protein>
<dbReference type="EMBL" id="CADCWL010000199">
    <property type="protein sequence ID" value="CAA9577453.1"/>
    <property type="molecule type" value="Genomic_DNA"/>
</dbReference>
<feature type="compositionally biased region" description="Polar residues" evidence="1">
    <location>
        <begin position="82"/>
        <end position="93"/>
    </location>
</feature>
<name>A0A6J4VM25_9BACT</name>
<sequence>MVIVLAGGERHERPVLPTLMERGAVKRPGRDRPRIRPDRVAGAKGCRSPTVRRDPKRRSIGGSSRPRPARPRSGLWGGRRTGSATPSRVSSTG</sequence>
<dbReference type="AlphaFoldDB" id="A0A6J4VM25"/>
<evidence type="ECO:0000313" key="2">
    <source>
        <dbReference type="EMBL" id="CAA9577453.1"/>
    </source>
</evidence>
<feature type="region of interest" description="Disordered" evidence="1">
    <location>
        <begin position="1"/>
        <end position="93"/>
    </location>
</feature>
<evidence type="ECO:0000256" key="1">
    <source>
        <dbReference type="SAM" id="MobiDB-lite"/>
    </source>
</evidence>
<accession>A0A6J4VM25</accession>